<feature type="region of interest" description="Disordered" evidence="1">
    <location>
        <begin position="138"/>
        <end position="245"/>
    </location>
</feature>
<organism evidence="2 3">
    <name type="scientific">Salinicola endophyticus</name>
    <dbReference type="NCBI Taxonomy" id="1949083"/>
    <lineage>
        <taxon>Bacteria</taxon>
        <taxon>Pseudomonadati</taxon>
        <taxon>Pseudomonadota</taxon>
        <taxon>Gammaproteobacteria</taxon>
        <taxon>Oceanospirillales</taxon>
        <taxon>Halomonadaceae</taxon>
        <taxon>Salinicola</taxon>
    </lineage>
</organism>
<feature type="compositionally biased region" description="Basic and acidic residues" evidence="1">
    <location>
        <begin position="227"/>
        <end position="239"/>
    </location>
</feature>
<dbReference type="Pfam" id="PF06649">
    <property type="entry name" value="DUF1161"/>
    <property type="match status" value="1"/>
</dbReference>
<dbReference type="EMBL" id="CP035631">
    <property type="protein sequence ID" value="WFF43190.1"/>
    <property type="molecule type" value="Genomic_DNA"/>
</dbReference>
<name>A0ABY8FK59_9GAMM</name>
<gene>
    <name evidence="2" type="ORF">EVC62_17785</name>
</gene>
<evidence type="ECO:0000313" key="2">
    <source>
        <dbReference type="EMBL" id="WFF43190.1"/>
    </source>
</evidence>
<protein>
    <submittedName>
        <fullName evidence="2">DUF1161 domain-containing protein</fullName>
    </submittedName>
</protein>
<evidence type="ECO:0000256" key="1">
    <source>
        <dbReference type="SAM" id="MobiDB-lite"/>
    </source>
</evidence>
<feature type="compositionally biased region" description="Low complexity" evidence="1">
    <location>
        <begin position="154"/>
        <end position="171"/>
    </location>
</feature>
<proteinExistence type="predicted"/>
<sequence length="245" mass="24763">MIGSVLSARIAGLVRGCSPLSPPCLAMDRGVSMRIFTWKFAVVAGLSSISLLSSLAWAQAQQSDSPFDQQPEARLACSKLQTQIEQTIRANGARHFLLEIVDNAQVEGGVVRAGEPHAGAEVVGSCDGGTRKIVYSRHGATESSAPAAVSTPEAPASDAAAAGSDRPAAGAEPSQAEPSAATMGDTDTAGDESSNAGAADSAVSQPEAPTPETGSAKAEGQPADGLGRQDADGRVRDTLKPATSP</sequence>
<dbReference type="InterPro" id="IPR010595">
    <property type="entry name" value="DUF1161"/>
</dbReference>
<evidence type="ECO:0000313" key="3">
    <source>
        <dbReference type="Proteomes" id="UP001321526"/>
    </source>
</evidence>
<keyword evidence="3" id="KW-1185">Reference proteome</keyword>
<accession>A0ABY8FK59</accession>
<dbReference type="Proteomes" id="UP001321526">
    <property type="component" value="Chromosome"/>
</dbReference>
<reference evidence="2 3" key="1">
    <citation type="submission" date="2019-01" db="EMBL/GenBank/DDBJ databases">
        <title>Genome sequence of Salinicola endophyticus REST5.</title>
        <authorList>
            <person name="Nascimento F.X."/>
        </authorList>
    </citation>
    <scope>NUCLEOTIDE SEQUENCE [LARGE SCALE GENOMIC DNA]</scope>
    <source>
        <strain evidence="2 3">REST5</strain>
    </source>
</reference>